<proteinExistence type="predicted"/>
<reference evidence="1" key="1">
    <citation type="submission" date="2014-09" db="EMBL/GenBank/DDBJ databases">
        <authorList>
            <person name="Magalhaes I.L.F."/>
            <person name="Oliveira U."/>
            <person name="Santos F.R."/>
            <person name="Vidigal T.H.D.A."/>
            <person name="Brescovit A.D."/>
            <person name="Santos A.J."/>
        </authorList>
    </citation>
    <scope>NUCLEOTIDE SEQUENCE</scope>
    <source>
        <tissue evidence="1">Shoot tissue taken approximately 20 cm above the soil surface</tissue>
    </source>
</reference>
<dbReference type="EMBL" id="GBRH01170012">
    <property type="protein sequence ID" value="JAE27884.1"/>
    <property type="molecule type" value="Transcribed_RNA"/>
</dbReference>
<dbReference type="AlphaFoldDB" id="A0A0A9GWG0"/>
<reference evidence="1" key="2">
    <citation type="journal article" date="2015" name="Data Brief">
        <title>Shoot transcriptome of the giant reed, Arundo donax.</title>
        <authorList>
            <person name="Barrero R.A."/>
            <person name="Guerrero F.D."/>
            <person name="Moolhuijzen P."/>
            <person name="Goolsby J.A."/>
            <person name="Tidwell J."/>
            <person name="Bellgard S.E."/>
            <person name="Bellgard M.I."/>
        </authorList>
    </citation>
    <scope>NUCLEOTIDE SEQUENCE</scope>
    <source>
        <tissue evidence="1">Shoot tissue taken approximately 20 cm above the soil surface</tissue>
    </source>
</reference>
<sequence length="22" mass="2473">MTIDILCRVCGKVSILCHYMSS</sequence>
<protein>
    <submittedName>
        <fullName evidence="1">Uncharacterized protein</fullName>
    </submittedName>
</protein>
<organism evidence="1">
    <name type="scientific">Arundo donax</name>
    <name type="common">Giant reed</name>
    <name type="synonym">Donax arundinaceus</name>
    <dbReference type="NCBI Taxonomy" id="35708"/>
    <lineage>
        <taxon>Eukaryota</taxon>
        <taxon>Viridiplantae</taxon>
        <taxon>Streptophyta</taxon>
        <taxon>Embryophyta</taxon>
        <taxon>Tracheophyta</taxon>
        <taxon>Spermatophyta</taxon>
        <taxon>Magnoliopsida</taxon>
        <taxon>Liliopsida</taxon>
        <taxon>Poales</taxon>
        <taxon>Poaceae</taxon>
        <taxon>PACMAD clade</taxon>
        <taxon>Arundinoideae</taxon>
        <taxon>Arundineae</taxon>
        <taxon>Arundo</taxon>
    </lineage>
</organism>
<evidence type="ECO:0000313" key="1">
    <source>
        <dbReference type="EMBL" id="JAE27884.1"/>
    </source>
</evidence>
<name>A0A0A9GWG0_ARUDO</name>
<accession>A0A0A9GWG0</accession>